<comment type="caution">
    <text evidence="1">The sequence shown here is derived from an EMBL/GenBank/DDBJ whole genome shotgun (WGS) entry which is preliminary data.</text>
</comment>
<evidence type="ECO:0000313" key="2">
    <source>
        <dbReference type="Proteomes" id="UP000765509"/>
    </source>
</evidence>
<reference evidence="1" key="1">
    <citation type="submission" date="2021-03" db="EMBL/GenBank/DDBJ databases">
        <title>Draft genome sequence of rust myrtle Austropuccinia psidii MF-1, a brazilian biotype.</title>
        <authorList>
            <person name="Quecine M.C."/>
            <person name="Pachon D.M.R."/>
            <person name="Bonatelli M.L."/>
            <person name="Correr F.H."/>
            <person name="Franceschini L.M."/>
            <person name="Leite T.F."/>
            <person name="Margarido G.R.A."/>
            <person name="Almeida C.A."/>
            <person name="Ferrarezi J.A."/>
            <person name="Labate C.A."/>
        </authorList>
    </citation>
    <scope>NUCLEOTIDE SEQUENCE</scope>
    <source>
        <strain evidence="1">MF-1</strain>
    </source>
</reference>
<accession>A0A9Q3FTT9</accession>
<protein>
    <submittedName>
        <fullName evidence="1">Uncharacterized protein</fullName>
    </submittedName>
</protein>
<dbReference type="AlphaFoldDB" id="A0A9Q3FTT9"/>
<dbReference type="EMBL" id="AVOT02049350">
    <property type="protein sequence ID" value="MBW0544507.1"/>
    <property type="molecule type" value="Genomic_DNA"/>
</dbReference>
<proteinExistence type="predicted"/>
<sequence length="161" mass="17617">MFSAVRAGTLVATQLTLSLNQAVTLCVSIYESLAFKTTNFFLLASMRESDFLFAVNALLDCETYVSAQSRTPHYCKASSCNPPQLSGCHKPLKFGKHYVGFSHQPVRSQEMHSFQVDLIRNLVYTYAGCLPDNNHPISAPDAICYLGPNIASCGSCSRSPP</sequence>
<dbReference type="Proteomes" id="UP000765509">
    <property type="component" value="Unassembled WGS sequence"/>
</dbReference>
<evidence type="ECO:0000313" key="1">
    <source>
        <dbReference type="EMBL" id="MBW0544507.1"/>
    </source>
</evidence>
<keyword evidence="2" id="KW-1185">Reference proteome</keyword>
<name>A0A9Q3FTT9_9BASI</name>
<organism evidence="1 2">
    <name type="scientific">Austropuccinia psidii MF-1</name>
    <dbReference type="NCBI Taxonomy" id="1389203"/>
    <lineage>
        <taxon>Eukaryota</taxon>
        <taxon>Fungi</taxon>
        <taxon>Dikarya</taxon>
        <taxon>Basidiomycota</taxon>
        <taxon>Pucciniomycotina</taxon>
        <taxon>Pucciniomycetes</taxon>
        <taxon>Pucciniales</taxon>
        <taxon>Sphaerophragmiaceae</taxon>
        <taxon>Austropuccinia</taxon>
    </lineage>
</organism>
<gene>
    <name evidence="1" type="ORF">O181_084222</name>
</gene>